<protein>
    <submittedName>
        <fullName evidence="2">ORF20</fullName>
    </submittedName>
</protein>
<feature type="region of interest" description="Disordered" evidence="1">
    <location>
        <begin position="256"/>
        <end position="320"/>
    </location>
</feature>
<evidence type="ECO:0000313" key="4">
    <source>
        <dbReference type="EMBL" id="QKE51629.1"/>
    </source>
</evidence>
<sequence length="320" mass="35128">MYEVFTDFPVSGFLSSGRSSISVLVVEVLDSSSELPKSHLPPLVTEAFSPPRPIESAPKPPSAMVRPTEAEVKKSLSRLPAARKRAGNRAHLATYRRLLKYSTLPDLWRFLSSRPQNPPLGHHRLFFEVTLGHRIADCVIMVSGGHQPVCYVVELKTCLSHQLIPTNTVRTSQRAQGLCQLSDSIHYIAHSAPPGTEAWTITPLLIFKNQKTLKTVYSESPGAFPTPVHTTEGKLCAFLTARENADIRKVLSKVPKKPKMDRGGKILGPTPGKRAVYSQAHHGRNKKGRPWTAQPTRAKSRTKDKGTPAFPRAGPACSGP</sequence>
<dbReference type="EMBL" id="MK876732">
    <property type="protein sequence ID" value="QKE51281.1"/>
    <property type="molecule type" value="Genomic_DNA"/>
</dbReference>
<evidence type="ECO:0000313" key="2">
    <source>
        <dbReference type="EMBL" id="QKE51281.1"/>
    </source>
</evidence>
<dbReference type="EMBL" id="MK876735">
    <property type="protein sequence ID" value="QKE51541.1"/>
    <property type="molecule type" value="Genomic_DNA"/>
</dbReference>
<evidence type="ECO:0000313" key="3">
    <source>
        <dbReference type="EMBL" id="QKE51541.1"/>
    </source>
</evidence>
<gene>
    <name evidence="2" type="primary">ORF20</name>
</gene>
<accession>A0A7D3QMQ8</accession>
<organism evidence="2">
    <name type="scientific">Human herpesvirus 8</name>
    <name type="common">HHV-8</name>
    <name type="synonym">Kaposi's sarcoma-associated herpesvirus</name>
    <dbReference type="NCBI Taxonomy" id="37296"/>
    <lineage>
        <taxon>Viruses</taxon>
        <taxon>Duplodnaviria</taxon>
        <taxon>Heunggongvirae</taxon>
        <taxon>Peploviricota</taxon>
        <taxon>Herviviricetes</taxon>
        <taxon>Herpesvirales</taxon>
        <taxon>Orthoherpesviridae</taxon>
        <taxon>Gammaherpesvirinae</taxon>
        <taxon>Rhadinovirus</taxon>
        <taxon>Rhadinovirus humangamma8</taxon>
    </lineage>
</organism>
<dbReference type="Pfam" id="PF01646">
    <property type="entry name" value="Herpes_UL24"/>
    <property type="match status" value="1"/>
</dbReference>
<proteinExistence type="predicted"/>
<evidence type="ECO:0000256" key="1">
    <source>
        <dbReference type="SAM" id="MobiDB-lite"/>
    </source>
</evidence>
<organismHost>
    <name type="scientific">Homo sapiens</name>
    <name type="common">Human</name>
    <dbReference type="NCBI Taxonomy" id="9606"/>
</organismHost>
<name>A0A7D3QMQ8_HHV8</name>
<dbReference type="EMBL" id="MK876736">
    <property type="protein sequence ID" value="QKE51629.1"/>
    <property type="molecule type" value="Genomic_DNA"/>
</dbReference>
<reference evidence="2" key="1">
    <citation type="submission" date="2019-04" db="EMBL/GenBank/DDBJ databases">
        <title>Spread of a new Kaposi's sarcoma-associated herpesvirus variant driving severe pathologies in men who have sex with men.</title>
        <authorList>
            <person name="Jary A."/>
            <person name="Leducq V."/>
            <person name="Desire N."/>
            <person name="Palich R."/>
            <person name="Joly V."/>
            <person name="Canestri A."/>
            <person name="Gothland A."/>
            <person name="Lambert-Niclot S."/>
            <person name="Surgers L."/>
            <person name="Amiel C."/>
            <person name="Descamps D."/>
            <person name="Spano J.-P."/>
            <person name="Katlama C."/>
            <person name="Calvez V."/>
            <person name="Marcelin A.-G."/>
        </authorList>
    </citation>
    <scope>NUCLEOTIDE SEQUENCE</scope>
    <source>
        <strain evidence="2">P030_KS</strain>
        <strain evidence="3">P075_MCD</strain>
        <strain evidence="4">P076_PEL</strain>
    </source>
</reference>
<dbReference type="InterPro" id="IPR002580">
    <property type="entry name" value="Herpes_UL24"/>
</dbReference>